<protein>
    <submittedName>
        <fullName evidence="1">Uncharacterized protein</fullName>
    </submittedName>
</protein>
<dbReference type="Proteomes" id="UP000318437">
    <property type="component" value="Unassembled WGS sequence"/>
</dbReference>
<accession>A0A5C6CSB5</accession>
<proteinExistence type="predicted"/>
<keyword evidence="2" id="KW-1185">Reference proteome</keyword>
<evidence type="ECO:0000313" key="2">
    <source>
        <dbReference type="Proteomes" id="UP000318437"/>
    </source>
</evidence>
<organism evidence="1 2">
    <name type="scientific">Bythopirellula polymerisocia</name>
    <dbReference type="NCBI Taxonomy" id="2528003"/>
    <lineage>
        <taxon>Bacteria</taxon>
        <taxon>Pseudomonadati</taxon>
        <taxon>Planctomycetota</taxon>
        <taxon>Planctomycetia</taxon>
        <taxon>Pirellulales</taxon>
        <taxon>Lacipirellulaceae</taxon>
        <taxon>Bythopirellula</taxon>
    </lineage>
</organism>
<dbReference type="AlphaFoldDB" id="A0A5C6CSB5"/>
<dbReference type="RefSeq" id="WP_146450503.1">
    <property type="nucleotide sequence ID" value="NZ_SJPS01000003.1"/>
</dbReference>
<name>A0A5C6CSB5_9BACT</name>
<gene>
    <name evidence="1" type="ORF">Pla144_20500</name>
</gene>
<comment type="caution">
    <text evidence="1">The sequence shown here is derived from an EMBL/GenBank/DDBJ whole genome shotgun (WGS) entry which is preliminary data.</text>
</comment>
<reference evidence="1 2" key="1">
    <citation type="submission" date="2019-02" db="EMBL/GenBank/DDBJ databases">
        <title>Deep-cultivation of Planctomycetes and their phenomic and genomic characterization uncovers novel biology.</title>
        <authorList>
            <person name="Wiegand S."/>
            <person name="Jogler M."/>
            <person name="Boedeker C."/>
            <person name="Pinto D."/>
            <person name="Vollmers J."/>
            <person name="Rivas-Marin E."/>
            <person name="Kohn T."/>
            <person name="Peeters S.H."/>
            <person name="Heuer A."/>
            <person name="Rast P."/>
            <person name="Oberbeckmann S."/>
            <person name="Bunk B."/>
            <person name="Jeske O."/>
            <person name="Meyerdierks A."/>
            <person name="Storesund J.E."/>
            <person name="Kallscheuer N."/>
            <person name="Luecker S."/>
            <person name="Lage O.M."/>
            <person name="Pohl T."/>
            <person name="Merkel B.J."/>
            <person name="Hornburger P."/>
            <person name="Mueller R.-W."/>
            <person name="Bruemmer F."/>
            <person name="Labrenz M."/>
            <person name="Spormann A.M."/>
            <person name="Op Den Camp H."/>
            <person name="Overmann J."/>
            <person name="Amann R."/>
            <person name="Jetten M.S.M."/>
            <person name="Mascher T."/>
            <person name="Medema M.H."/>
            <person name="Devos D.P."/>
            <person name="Kaster A.-K."/>
            <person name="Ovreas L."/>
            <person name="Rohde M."/>
            <person name="Galperin M.Y."/>
            <person name="Jogler C."/>
        </authorList>
    </citation>
    <scope>NUCLEOTIDE SEQUENCE [LARGE SCALE GENOMIC DNA]</scope>
    <source>
        <strain evidence="1 2">Pla144</strain>
    </source>
</reference>
<dbReference type="EMBL" id="SJPS01000003">
    <property type="protein sequence ID" value="TWU27278.1"/>
    <property type="molecule type" value="Genomic_DNA"/>
</dbReference>
<dbReference type="OrthoDB" id="9931219at2"/>
<sequence length="199" mass="21689">MKTIVILSISFLAFTPIITFAAKPQLDSQQRRAISETARLYLESMTGYVPGGLVTESQIEELQQYLRLSLGASPATHRGLLHRTLKDTAPLCRFFYKEQGSEILSSASSQLGGYAEIEALSLSPQGREVLQRAIIDKSTAEIISMVEAKRQNPIAQADTKKSGSSSLRQQTIYTLDDYLETALGIGSVEASANSKDSAQ</sequence>
<evidence type="ECO:0000313" key="1">
    <source>
        <dbReference type="EMBL" id="TWU27278.1"/>
    </source>
</evidence>